<feature type="transmembrane region" description="Helical" evidence="1">
    <location>
        <begin position="247"/>
        <end position="270"/>
    </location>
</feature>
<feature type="transmembrane region" description="Helical" evidence="1">
    <location>
        <begin position="65"/>
        <end position="84"/>
    </location>
</feature>
<feature type="transmembrane region" description="Helical" evidence="1">
    <location>
        <begin position="144"/>
        <end position="163"/>
    </location>
</feature>
<protein>
    <recommendedName>
        <fullName evidence="4">Gustatory receptor</fullName>
    </recommendedName>
</protein>
<dbReference type="Proteomes" id="UP000075901">
    <property type="component" value="Unassembled WGS sequence"/>
</dbReference>
<feature type="transmembrane region" description="Helical" evidence="1">
    <location>
        <begin position="118"/>
        <end position="137"/>
    </location>
</feature>
<evidence type="ECO:0000256" key="1">
    <source>
        <dbReference type="SAM" id="Phobius"/>
    </source>
</evidence>
<keyword evidence="1" id="KW-0812">Transmembrane</keyword>
<evidence type="ECO:0000313" key="2">
    <source>
        <dbReference type="EnsemblMetazoa" id="AMAM013812-PA"/>
    </source>
</evidence>
<feature type="transmembrane region" description="Helical" evidence="1">
    <location>
        <begin position="36"/>
        <end position="53"/>
    </location>
</feature>
<keyword evidence="3" id="KW-1185">Reference proteome</keyword>
<keyword evidence="1" id="KW-1133">Transmembrane helix</keyword>
<name>A0A182SUQ9_9DIPT</name>
<keyword evidence="1" id="KW-0472">Membrane</keyword>
<dbReference type="EnsemblMetazoa" id="AMAM013812-RA">
    <property type="protein sequence ID" value="AMAM013812-PA"/>
    <property type="gene ID" value="AMAM013812"/>
</dbReference>
<reference evidence="2" key="2">
    <citation type="submission" date="2020-05" db="UniProtKB">
        <authorList>
            <consortium name="EnsemblMetazoa"/>
        </authorList>
    </citation>
    <scope>IDENTIFICATION</scope>
    <source>
        <strain evidence="2">maculatus3</strain>
    </source>
</reference>
<sequence length="295" mass="33528">MQVLNIFHALFISNVRTVRRKDRTVGYKISRPRLQLLLPLVTILTLAFLNPWVTGHKQCTNCVNWFTIISRLLATLVVAILLVFDNFRQRHKVLALLQTIPSAGSVAIRASGRYTVKRLQLSILLLCNILSVVELLYNVYRNHVYLYIWGVFTGVIIEHYILLTSLLCQLLAETIANTYDALQQALPVCPSASIINEMVILDRCKDQLSDAIGLKLLLVMMHLLFNVSFCTYDILQKVVSQAHMQNIARLTIIAVQEIVMLFGLCFYYSMLTLKVGYGLLPTHTLSKLGRISTYK</sequence>
<reference evidence="3" key="1">
    <citation type="submission" date="2013-09" db="EMBL/GenBank/DDBJ databases">
        <title>The Genome Sequence of Anopheles maculatus species B.</title>
        <authorList>
            <consortium name="The Broad Institute Genomics Platform"/>
            <person name="Neafsey D.E."/>
            <person name="Besansky N."/>
            <person name="Howell P."/>
            <person name="Walton C."/>
            <person name="Young S.K."/>
            <person name="Zeng Q."/>
            <person name="Gargeya S."/>
            <person name="Fitzgerald M."/>
            <person name="Haas B."/>
            <person name="Abouelleil A."/>
            <person name="Allen A.W."/>
            <person name="Alvarado L."/>
            <person name="Arachchi H.M."/>
            <person name="Berlin A.M."/>
            <person name="Chapman S.B."/>
            <person name="Gainer-Dewar J."/>
            <person name="Goldberg J."/>
            <person name="Griggs A."/>
            <person name="Gujja S."/>
            <person name="Hansen M."/>
            <person name="Howarth C."/>
            <person name="Imamovic A."/>
            <person name="Ireland A."/>
            <person name="Larimer J."/>
            <person name="McCowan C."/>
            <person name="Murphy C."/>
            <person name="Pearson M."/>
            <person name="Poon T.W."/>
            <person name="Priest M."/>
            <person name="Roberts A."/>
            <person name="Saif S."/>
            <person name="Shea T."/>
            <person name="Sisk P."/>
            <person name="Sykes S."/>
            <person name="Wortman J."/>
            <person name="Nusbaum C."/>
            <person name="Birren B."/>
        </authorList>
    </citation>
    <scope>NUCLEOTIDE SEQUENCE [LARGE SCALE GENOMIC DNA]</scope>
    <source>
        <strain evidence="3">maculatus3</strain>
    </source>
</reference>
<dbReference type="AlphaFoldDB" id="A0A182SUQ9"/>
<accession>A0A182SUQ9</accession>
<proteinExistence type="predicted"/>
<organism evidence="2 3">
    <name type="scientific">Anopheles maculatus</name>
    <dbReference type="NCBI Taxonomy" id="74869"/>
    <lineage>
        <taxon>Eukaryota</taxon>
        <taxon>Metazoa</taxon>
        <taxon>Ecdysozoa</taxon>
        <taxon>Arthropoda</taxon>
        <taxon>Hexapoda</taxon>
        <taxon>Insecta</taxon>
        <taxon>Pterygota</taxon>
        <taxon>Neoptera</taxon>
        <taxon>Endopterygota</taxon>
        <taxon>Diptera</taxon>
        <taxon>Nematocera</taxon>
        <taxon>Culicoidea</taxon>
        <taxon>Culicidae</taxon>
        <taxon>Anophelinae</taxon>
        <taxon>Anopheles</taxon>
        <taxon>Anopheles maculatus group</taxon>
    </lineage>
</organism>
<feature type="transmembrane region" description="Helical" evidence="1">
    <location>
        <begin position="216"/>
        <end position="235"/>
    </location>
</feature>
<evidence type="ECO:0000313" key="3">
    <source>
        <dbReference type="Proteomes" id="UP000075901"/>
    </source>
</evidence>
<evidence type="ECO:0008006" key="4">
    <source>
        <dbReference type="Google" id="ProtNLM"/>
    </source>
</evidence>
<dbReference type="VEuPathDB" id="VectorBase:AMAM013812"/>